<feature type="region of interest" description="Disordered" evidence="1">
    <location>
        <begin position="91"/>
        <end position="112"/>
    </location>
</feature>
<feature type="transmembrane region" description="Helical" evidence="2">
    <location>
        <begin position="59"/>
        <end position="81"/>
    </location>
</feature>
<evidence type="ECO:0000256" key="2">
    <source>
        <dbReference type="SAM" id="Phobius"/>
    </source>
</evidence>
<keyword evidence="4" id="KW-1185">Reference proteome</keyword>
<name>A0A417Y3J3_9ACTN</name>
<gene>
    <name evidence="3" type="ORF">D0Z08_11300</name>
</gene>
<accession>A0A417Y3J3</accession>
<keyword evidence="2" id="KW-0812">Transmembrane</keyword>
<comment type="caution">
    <text evidence="3">The sequence shown here is derived from an EMBL/GenBank/DDBJ whole genome shotgun (WGS) entry which is preliminary data.</text>
</comment>
<evidence type="ECO:0000313" key="4">
    <source>
        <dbReference type="Proteomes" id="UP000283644"/>
    </source>
</evidence>
<evidence type="ECO:0000313" key="3">
    <source>
        <dbReference type="EMBL" id="RHW27233.1"/>
    </source>
</evidence>
<protein>
    <submittedName>
        <fullName evidence="3">Uncharacterized protein</fullName>
    </submittedName>
</protein>
<keyword evidence="2" id="KW-1133">Transmembrane helix</keyword>
<reference evidence="3 4" key="1">
    <citation type="submission" date="2018-09" db="EMBL/GenBank/DDBJ databases">
        <title>Genome sequencing of Nocardioides immobilis CCTCC AB 2017083 for comparison to Nocardioides silvaticus.</title>
        <authorList>
            <person name="Li C."/>
            <person name="Wang G."/>
        </authorList>
    </citation>
    <scope>NUCLEOTIDE SEQUENCE [LARGE SCALE GENOMIC DNA]</scope>
    <source>
        <strain evidence="3 4">CCTCC AB 2017083</strain>
    </source>
</reference>
<dbReference type="Proteomes" id="UP000283644">
    <property type="component" value="Unassembled WGS sequence"/>
</dbReference>
<organism evidence="3 4">
    <name type="scientific">Nocardioides immobilis</name>
    <dbReference type="NCBI Taxonomy" id="2049295"/>
    <lineage>
        <taxon>Bacteria</taxon>
        <taxon>Bacillati</taxon>
        <taxon>Actinomycetota</taxon>
        <taxon>Actinomycetes</taxon>
        <taxon>Propionibacteriales</taxon>
        <taxon>Nocardioidaceae</taxon>
        <taxon>Nocardioides</taxon>
    </lineage>
</organism>
<proteinExistence type="predicted"/>
<sequence>MTAVSSGKRAGDRQKRGFRPVLLVLAVGITLCVVAWGYLVYAAIDFGSAARHDDEPSAWWFLAIAAVGAVACLFLGFMLVARFARALGLTSAPAPKPRRDPSVPKGGKRAAR</sequence>
<dbReference type="EMBL" id="QXGH01000014">
    <property type="protein sequence ID" value="RHW27233.1"/>
    <property type="molecule type" value="Genomic_DNA"/>
</dbReference>
<evidence type="ECO:0000256" key="1">
    <source>
        <dbReference type="SAM" id="MobiDB-lite"/>
    </source>
</evidence>
<keyword evidence="2" id="KW-0472">Membrane</keyword>
<dbReference type="AlphaFoldDB" id="A0A417Y3J3"/>
<feature type="transmembrane region" description="Helical" evidence="2">
    <location>
        <begin position="21"/>
        <end position="39"/>
    </location>
</feature>